<proteinExistence type="predicted"/>
<dbReference type="Pfam" id="PF06519">
    <property type="entry name" value="TolA"/>
    <property type="match status" value="1"/>
</dbReference>
<dbReference type="EMBL" id="LXEP01000036">
    <property type="protein sequence ID" value="OAT17687.1"/>
    <property type="molecule type" value="Genomic_DNA"/>
</dbReference>
<keyword evidence="1" id="KW-0472">Membrane</keyword>
<dbReference type="GO" id="GO:0043213">
    <property type="term" value="P:bacteriocin transport"/>
    <property type="evidence" value="ECO:0007669"/>
    <property type="project" value="InterPro"/>
</dbReference>
<evidence type="ECO:0000259" key="2">
    <source>
        <dbReference type="Pfam" id="PF03544"/>
    </source>
</evidence>
<dbReference type="Pfam" id="PF03544">
    <property type="entry name" value="TonB_C"/>
    <property type="match status" value="1"/>
</dbReference>
<evidence type="ECO:0000313" key="3">
    <source>
        <dbReference type="EMBL" id="OAT17687.1"/>
    </source>
</evidence>
<organism evidence="3 4">
    <name type="scientific">Buttiauxella gaviniae ATCC 51604</name>
    <dbReference type="NCBI Taxonomy" id="1354253"/>
    <lineage>
        <taxon>Bacteria</taxon>
        <taxon>Pseudomonadati</taxon>
        <taxon>Pseudomonadota</taxon>
        <taxon>Gammaproteobacteria</taxon>
        <taxon>Enterobacterales</taxon>
        <taxon>Enterobacteriaceae</taxon>
        <taxon>Buttiauxella</taxon>
    </lineage>
</organism>
<dbReference type="GO" id="GO:0016020">
    <property type="term" value="C:membrane"/>
    <property type="evidence" value="ECO:0007669"/>
    <property type="project" value="InterPro"/>
</dbReference>
<keyword evidence="1" id="KW-0812">Transmembrane</keyword>
<dbReference type="InterPro" id="IPR037682">
    <property type="entry name" value="TonB_C"/>
</dbReference>
<keyword evidence="1" id="KW-1133">Transmembrane helix</keyword>
<sequence length="237" mass="25829">MEGKVKNFNFRFSGSGLVLIVIACTVILSGCVKRQPSTPLLQPLEWRACPQVQYPARAHATKQEGIVHAVMHVDSGGKVTSVDTSGDELFFRETVNALKRCKFPEGTAAQVWRTVTFKLQGGASIEYPSPKEVDDLLGDLSSSEDHNKLNSEVGSYAGEIKTAIESKFYDHVSFNGMTCYVRVNLAPDGLLMVIRAERGDASLCQAALKAASQAHIPAPPNKAIYEVFKNAPLDFKP</sequence>
<gene>
    <name evidence="3" type="ORF">M977_03962</name>
</gene>
<dbReference type="NCBIfam" id="TIGR02794">
    <property type="entry name" value="tolA_full"/>
    <property type="match status" value="1"/>
</dbReference>
<feature type="transmembrane region" description="Helical" evidence="1">
    <location>
        <begin position="12"/>
        <end position="32"/>
    </location>
</feature>
<dbReference type="Proteomes" id="UP000078504">
    <property type="component" value="Unassembled WGS sequence"/>
</dbReference>
<dbReference type="PROSITE" id="PS51257">
    <property type="entry name" value="PROKAR_LIPOPROTEIN"/>
    <property type="match status" value="1"/>
</dbReference>
<feature type="domain" description="TonB C-terminal" evidence="2">
    <location>
        <begin position="50"/>
        <end position="117"/>
    </location>
</feature>
<dbReference type="PATRIC" id="fig|1354253.4.peg.4053"/>
<name>A0A1B7HPZ3_9ENTR</name>
<dbReference type="AlphaFoldDB" id="A0A1B7HPZ3"/>
<dbReference type="Gene3D" id="3.30.1150.10">
    <property type="match status" value="1"/>
</dbReference>
<evidence type="ECO:0000313" key="4">
    <source>
        <dbReference type="Proteomes" id="UP000078504"/>
    </source>
</evidence>
<reference evidence="3 4" key="1">
    <citation type="submission" date="2016-04" db="EMBL/GenBank/DDBJ databases">
        <title>ATOL: Assembling a taxonomically balanced genome-scale reconstruction of the evolutionary history of the Enterobacteriaceae.</title>
        <authorList>
            <person name="Plunkett G.III."/>
            <person name="Neeno-Eckwall E.C."/>
            <person name="Glasner J.D."/>
            <person name="Perna N.T."/>
        </authorList>
    </citation>
    <scope>NUCLEOTIDE SEQUENCE [LARGE SCALE GENOMIC DNA]</scope>
    <source>
        <strain evidence="3 4">ATCC 51604</strain>
    </source>
</reference>
<comment type="caution">
    <text evidence="3">The sequence shown here is derived from an EMBL/GenBank/DDBJ whole genome shotgun (WGS) entry which is preliminary data.</text>
</comment>
<accession>A0A1B7HPZ3</accession>
<dbReference type="Gene3D" id="3.30.2420.10">
    <property type="entry name" value="TonB"/>
    <property type="match status" value="1"/>
</dbReference>
<dbReference type="InterPro" id="IPR014161">
    <property type="entry name" value="Tol-Pal_TolA"/>
</dbReference>
<protein>
    <submittedName>
        <fullName evidence="3">TolA family protein</fullName>
    </submittedName>
</protein>
<evidence type="ECO:0000256" key="1">
    <source>
        <dbReference type="SAM" id="Phobius"/>
    </source>
</evidence>
<dbReference type="GO" id="GO:0019534">
    <property type="term" value="F:toxin transmembrane transporter activity"/>
    <property type="evidence" value="ECO:0007669"/>
    <property type="project" value="InterPro"/>
</dbReference>
<dbReference type="SUPFAM" id="SSF74653">
    <property type="entry name" value="TolA/TonB C-terminal domain"/>
    <property type="match status" value="2"/>
</dbReference>